<dbReference type="PANTHER" id="PTHR35895:SF1">
    <property type="entry name" value="LIPID-BINDING SERUM GLYCOPROTEIN C-TERMINAL DOMAIN-CONTAINING PROTEIN"/>
    <property type="match status" value="1"/>
</dbReference>
<dbReference type="STRING" id="246404.A0A507FTQ5"/>
<feature type="region of interest" description="Disordered" evidence="1">
    <location>
        <begin position="112"/>
        <end position="159"/>
    </location>
</feature>
<dbReference type="AlphaFoldDB" id="A0A507FTQ5"/>
<reference evidence="2 3" key="1">
    <citation type="journal article" date="2019" name="Sci. Rep.">
        <title>Comparative genomics of chytrid fungi reveal insights into the obligate biotrophic and pathogenic lifestyle of Synchytrium endobioticum.</title>
        <authorList>
            <person name="van de Vossenberg B.T.L.H."/>
            <person name="Warris S."/>
            <person name="Nguyen H.D.T."/>
            <person name="van Gent-Pelzer M.P.E."/>
            <person name="Joly D.L."/>
            <person name="van de Geest H.C."/>
            <person name="Bonants P.J.M."/>
            <person name="Smith D.S."/>
            <person name="Levesque C.A."/>
            <person name="van der Lee T.A.J."/>
        </authorList>
    </citation>
    <scope>NUCLEOTIDE SEQUENCE [LARGE SCALE GENOMIC DNA]</scope>
    <source>
        <strain evidence="2 3">CBS 675.73</strain>
    </source>
</reference>
<feature type="compositionally biased region" description="Polar residues" evidence="1">
    <location>
        <begin position="130"/>
        <end position="150"/>
    </location>
</feature>
<evidence type="ECO:0000313" key="3">
    <source>
        <dbReference type="Proteomes" id="UP000320333"/>
    </source>
</evidence>
<organism evidence="2 3">
    <name type="scientific">Chytriomyces confervae</name>
    <dbReference type="NCBI Taxonomy" id="246404"/>
    <lineage>
        <taxon>Eukaryota</taxon>
        <taxon>Fungi</taxon>
        <taxon>Fungi incertae sedis</taxon>
        <taxon>Chytridiomycota</taxon>
        <taxon>Chytridiomycota incertae sedis</taxon>
        <taxon>Chytridiomycetes</taxon>
        <taxon>Chytridiales</taxon>
        <taxon>Chytriomycetaceae</taxon>
        <taxon>Chytriomyces</taxon>
    </lineage>
</organism>
<dbReference type="InterPro" id="IPR022185">
    <property type="entry name" value="DUF3712"/>
</dbReference>
<gene>
    <name evidence="2" type="ORF">CcCBS67573_g00122</name>
</gene>
<name>A0A507FTQ5_9FUNG</name>
<dbReference type="OrthoDB" id="10039566at2759"/>
<evidence type="ECO:0000313" key="2">
    <source>
        <dbReference type="EMBL" id="TPX78598.1"/>
    </source>
</evidence>
<sequence length="1167" mass="121827">MAEKKMGLVGIFLGSSIRTRATARQPLFASNGFSPPVEWRAITKNVPHVRKNSLKNLKNLEKQDFFKFAPHFHLETTTTTTRMPASSTEPPTLQGKRAASGPRWAATVFSRLAPEDNAPASTASSRAPSNISGRNSRSSHNPSVNSTAHSNQKDAAFSDLTPVQKPKKRAEFLLFYCQPSADAPAPPVSRQALLWDHMDSRKIAQSAIDGATMTLGATSIKNATDSTFILSSIGKVTNAGFLDATLNFPTPVKVIWTNRPNNAPDVQLGTLTVAPITVGGGLPKSGDIQLQTVFNIADTKAMGTFADYMINTDTFSWLLQGGASATAFGVNFNGLSLNKVVTVGGMKGLKDVSIQSFAPLAGPTSASVGLTATILLVNPSDISIELGDLFMKFMLGSGPGTLQASKVFLGAGNTMLDTKGVVEIPPGDSLSNQIQGLGNNIQLKVEGDHVESPAGRVGWLNDAVSKLRLTVTMNLTTIAQNIILGANLSLSSASINQIQENSFNLVGVGAVTNAGVLDATLKFPKPVAVFWTARPNSAADIKIGELSLSSVAVGGDIPKRGEIKLSTTFQVTDSSNMADFATYMIQGTAFSWRLSGEATANAFGLDIPNLSLSKVVTLNGFNGLPNPNIKSFDLPNSDSNGIHVVTTAEVSNPSTITIDIGSAAFDLMYNGVVIGALGSSNTVLVPGANSLNLDGRMKSGDSSLLSGLFTTFLTGGGLKATAVGKSSTVNNQQPSWLNKAIKSLSLPVSLPSPQLSSPIVSNLQIPSMSLTFDPSDTSGLNPRLTASGVTAQFSSPFSFRIGVTGAQANLKFLGSSGQPFAEITVPMGPASLDASGKVVTLSINDQKLSALAGQDQAFSEFMRDVVIQSNVNVAIQGSIIAQADTDAGSATISGLPLSGSIPIAGLNGFAGIILSNVVAIGGSDNVGLSINTMIPNPSKISLFLKSEVFFSVFLNGANIGEVTVPDFSMVPGDNTYSARVKLRGVDGNAANILNAGLTKFINNQANPVLLPGRQGSSIYRSLDLALSSLNPPASFPGEGGSKLLVGTGLLNINIFPISLTAVLPIRNPLGTTLTLLQMSATVSFQGKSIGTVTHTFSRPMAIGSLQTVSTEPLKLNPIISLAALNLILPILQQSLAIDVESTITAKIDGFPTTIDYNQNGVPISVRL</sequence>
<feature type="compositionally biased region" description="Polar residues" evidence="1">
    <location>
        <begin position="82"/>
        <end position="91"/>
    </location>
</feature>
<proteinExistence type="predicted"/>
<feature type="region of interest" description="Disordered" evidence="1">
    <location>
        <begin position="77"/>
        <end position="100"/>
    </location>
</feature>
<dbReference type="PANTHER" id="PTHR35895">
    <property type="entry name" value="CHROMOSOME 16, WHOLE GENOME SHOTGUN SEQUENCE"/>
    <property type="match status" value="1"/>
</dbReference>
<dbReference type="Proteomes" id="UP000320333">
    <property type="component" value="Unassembled WGS sequence"/>
</dbReference>
<keyword evidence="3" id="KW-1185">Reference proteome</keyword>
<protein>
    <submittedName>
        <fullName evidence="2">Uncharacterized protein</fullName>
    </submittedName>
</protein>
<evidence type="ECO:0000256" key="1">
    <source>
        <dbReference type="SAM" id="MobiDB-lite"/>
    </source>
</evidence>
<dbReference type="EMBL" id="QEAP01000002">
    <property type="protein sequence ID" value="TPX78598.1"/>
    <property type="molecule type" value="Genomic_DNA"/>
</dbReference>
<comment type="caution">
    <text evidence="2">The sequence shown here is derived from an EMBL/GenBank/DDBJ whole genome shotgun (WGS) entry which is preliminary data.</text>
</comment>
<accession>A0A507FTQ5</accession>
<feature type="compositionally biased region" description="Low complexity" evidence="1">
    <location>
        <begin position="118"/>
        <end position="129"/>
    </location>
</feature>
<dbReference type="Pfam" id="PF12505">
    <property type="entry name" value="DUF3712"/>
    <property type="match status" value="3"/>
</dbReference>
<dbReference type="GO" id="GO:0000329">
    <property type="term" value="C:fungal-type vacuole membrane"/>
    <property type="evidence" value="ECO:0007669"/>
    <property type="project" value="InterPro"/>
</dbReference>
<dbReference type="InterPro" id="IPR046368">
    <property type="entry name" value="Tag1"/>
</dbReference>